<gene>
    <name evidence="1" type="ORF">CLAFUR5_07820</name>
</gene>
<accession>A0A9Q8P6P0</accession>
<dbReference type="GO" id="GO:0032991">
    <property type="term" value="C:protein-containing complex"/>
    <property type="evidence" value="ECO:0007669"/>
    <property type="project" value="TreeGrafter"/>
</dbReference>
<dbReference type="EMBL" id="CP090165">
    <property type="protein sequence ID" value="UJO15032.1"/>
    <property type="molecule type" value="Genomic_DNA"/>
</dbReference>
<dbReference type="PANTHER" id="PTHR14614">
    <property type="entry name" value="HEPATOCELLULAR CARCINOMA-ASSOCIATED ANTIGEN"/>
    <property type="match status" value="1"/>
</dbReference>
<dbReference type="KEGG" id="ffu:CLAFUR5_07820"/>
<organism evidence="1 2">
    <name type="scientific">Passalora fulva</name>
    <name type="common">Tomato leaf mold</name>
    <name type="synonym">Cladosporium fulvum</name>
    <dbReference type="NCBI Taxonomy" id="5499"/>
    <lineage>
        <taxon>Eukaryota</taxon>
        <taxon>Fungi</taxon>
        <taxon>Dikarya</taxon>
        <taxon>Ascomycota</taxon>
        <taxon>Pezizomycotina</taxon>
        <taxon>Dothideomycetes</taxon>
        <taxon>Dothideomycetidae</taxon>
        <taxon>Mycosphaerellales</taxon>
        <taxon>Mycosphaerellaceae</taxon>
        <taxon>Fulvia</taxon>
    </lineage>
</organism>
<name>A0A9Q8P6P0_PASFU</name>
<dbReference type="RefSeq" id="XP_047759398.1">
    <property type="nucleotide sequence ID" value="XM_047906968.1"/>
</dbReference>
<protein>
    <submittedName>
        <fullName evidence="1">Diaminohydroxyphosphoribosylamino-pyrimidine deaminase</fullName>
    </submittedName>
</protein>
<reference evidence="1" key="2">
    <citation type="journal article" date="2022" name="Microb. Genom.">
        <title>A chromosome-scale genome assembly of the tomato pathogen Cladosporium fulvum reveals a compartmentalized genome architecture and the presence of a dispensable chromosome.</title>
        <authorList>
            <person name="Zaccaron A.Z."/>
            <person name="Chen L.H."/>
            <person name="Samaras A."/>
            <person name="Stergiopoulos I."/>
        </authorList>
    </citation>
    <scope>NUCLEOTIDE SEQUENCE</scope>
    <source>
        <strain evidence="1">Race5_Kim</strain>
    </source>
</reference>
<dbReference type="GO" id="GO:0005829">
    <property type="term" value="C:cytosol"/>
    <property type="evidence" value="ECO:0007669"/>
    <property type="project" value="TreeGrafter"/>
</dbReference>
<dbReference type="InterPro" id="IPR029063">
    <property type="entry name" value="SAM-dependent_MTases_sf"/>
</dbReference>
<evidence type="ECO:0000313" key="1">
    <source>
        <dbReference type="EMBL" id="UJO15032.1"/>
    </source>
</evidence>
<dbReference type="GO" id="GO:0008757">
    <property type="term" value="F:S-adenosylmethionine-dependent methyltransferase activity"/>
    <property type="evidence" value="ECO:0007669"/>
    <property type="project" value="UniProtKB-ARBA"/>
</dbReference>
<sequence>MNTFLQQLGHEIVDVDEETFDVFSQNAPSRDLGMVDAKAEVLELTIAGRDFEIAQSPGVLQSTRGGGTTGAAVWETSVRLAQWLAWPPNPLFKQDILNSNSNALELGAGISGLVPLILASRIEKFYATDQSYVLKALNGNILANTRDSKNRGKKSSKADPQGGISTFALDWENDDIASVLTANGVELGTDLLLAVDCIYNYALIEPLVQTCTDICKMRSRDDGDDCRGISTICILAQQIRQPDVFEQWLRNFRQHFRVWRIPDDLLSDGLKENSGFVVHVGVLRSNA</sequence>
<reference evidence="1" key="1">
    <citation type="submission" date="2021-12" db="EMBL/GenBank/DDBJ databases">
        <authorList>
            <person name="Zaccaron A."/>
            <person name="Stergiopoulos I."/>
        </authorList>
    </citation>
    <scope>NUCLEOTIDE SEQUENCE</scope>
    <source>
        <strain evidence="1">Race5_Kim</strain>
    </source>
</reference>
<dbReference type="Gene3D" id="3.40.50.150">
    <property type="entry name" value="Vaccinia Virus protein VP39"/>
    <property type="match status" value="1"/>
</dbReference>
<keyword evidence="2" id="KW-1185">Reference proteome</keyword>
<evidence type="ECO:0000313" key="2">
    <source>
        <dbReference type="Proteomes" id="UP000756132"/>
    </source>
</evidence>
<dbReference type="OrthoDB" id="2529286at2759"/>
<dbReference type="PANTHER" id="PTHR14614:SF109">
    <property type="entry name" value="RIBOSOMAL LYSINE N-METHYLTRANSFERASE 5"/>
    <property type="match status" value="1"/>
</dbReference>
<proteinExistence type="predicted"/>
<dbReference type="Pfam" id="PF10294">
    <property type="entry name" value="Methyltransf_16"/>
    <property type="match status" value="1"/>
</dbReference>
<dbReference type="AlphaFoldDB" id="A0A9Q8P6P0"/>
<dbReference type="InterPro" id="IPR019410">
    <property type="entry name" value="Methyltransf_16"/>
</dbReference>
<dbReference type="Proteomes" id="UP000756132">
    <property type="component" value="Chromosome 3"/>
</dbReference>
<dbReference type="GeneID" id="71987698"/>